<keyword evidence="3" id="KW-1185">Reference proteome</keyword>
<reference evidence="2" key="1">
    <citation type="submission" date="2020-07" db="EMBL/GenBank/DDBJ databases">
        <title>Genome sequence and genetic diversity analysis of an under-domesticated orphan crop, white fonio (Digitaria exilis).</title>
        <authorList>
            <person name="Bennetzen J.L."/>
            <person name="Chen S."/>
            <person name="Ma X."/>
            <person name="Wang X."/>
            <person name="Yssel A.E.J."/>
            <person name="Chaluvadi S.R."/>
            <person name="Johnson M."/>
            <person name="Gangashetty P."/>
            <person name="Hamidou F."/>
            <person name="Sanogo M.D."/>
            <person name="Zwaenepoel A."/>
            <person name="Wallace J."/>
            <person name="Van De Peer Y."/>
            <person name="Van Deynze A."/>
        </authorList>
    </citation>
    <scope>NUCLEOTIDE SEQUENCE</scope>
    <source>
        <tissue evidence="2">Leaves</tissue>
    </source>
</reference>
<protein>
    <submittedName>
        <fullName evidence="2">Uncharacterized protein</fullName>
    </submittedName>
</protein>
<dbReference type="EMBL" id="JACEFO010001834">
    <property type="protein sequence ID" value="KAF8699778.1"/>
    <property type="molecule type" value="Genomic_DNA"/>
</dbReference>
<organism evidence="2 3">
    <name type="scientific">Digitaria exilis</name>
    <dbReference type="NCBI Taxonomy" id="1010633"/>
    <lineage>
        <taxon>Eukaryota</taxon>
        <taxon>Viridiplantae</taxon>
        <taxon>Streptophyta</taxon>
        <taxon>Embryophyta</taxon>
        <taxon>Tracheophyta</taxon>
        <taxon>Spermatophyta</taxon>
        <taxon>Magnoliopsida</taxon>
        <taxon>Liliopsida</taxon>
        <taxon>Poales</taxon>
        <taxon>Poaceae</taxon>
        <taxon>PACMAD clade</taxon>
        <taxon>Panicoideae</taxon>
        <taxon>Panicodae</taxon>
        <taxon>Paniceae</taxon>
        <taxon>Anthephorinae</taxon>
        <taxon>Digitaria</taxon>
    </lineage>
</organism>
<accession>A0A835BTH4</accession>
<name>A0A835BTH4_9POAL</name>
<gene>
    <name evidence="2" type="ORF">HU200_034657</name>
</gene>
<dbReference type="Proteomes" id="UP000636709">
    <property type="component" value="Unassembled WGS sequence"/>
</dbReference>
<proteinExistence type="predicted"/>
<evidence type="ECO:0000313" key="3">
    <source>
        <dbReference type="Proteomes" id="UP000636709"/>
    </source>
</evidence>
<comment type="caution">
    <text evidence="2">The sequence shown here is derived from an EMBL/GenBank/DDBJ whole genome shotgun (WGS) entry which is preliminary data.</text>
</comment>
<dbReference type="AlphaFoldDB" id="A0A835BTH4"/>
<sequence length="308" mass="33800">MAVVPHGVEQAADENGGGVPMSWARWTRSPSRIIRSFLTDSSMMSWRRRGVHQEHEQALVRALKDVLHRHDEGGKLHKMLRKEASMKNDQIAALLAEVSHLRGQVEWRDHQLSVLESTLGRTADVGWERSEEVSHLGDRISWSVLLHMVYGDHSLESFALFMHHMHDTKGLPMTAKDLAESYITQGGNGAGRGRGGDPVPAPFSVLFPKTTAERASRNRRRGIDEPASAEQGWATIEGASRNLGDASAPRACRSEARGSSRGRPCVDDWPGETCRSEARRGRWSSGGETTVDGEAAMVGGSEPRPSGN</sequence>
<feature type="compositionally biased region" description="Basic and acidic residues" evidence="1">
    <location>
        <begin position="211"/>
        <end position="224"/>
    </location>
</feature>
<evidence type="ECO:0000313" key="2">
    <source>
        <dbReference type="EMBL" id="KAF8699778.1"/>
    </source>
</evidence>
<feature type="region of interest" description="Disordered" evidence="1">
    <location>
        <begin position="184"/>
        <end position="308"/>
    </location>
</feature>
<evidence type="ECO:0000256" key="1">
    <source>
        <dbReference type="SAM" id="MobiDB-lite"/>
    </source>
</evidence>